<gene>
    <name evidence="1" type="ORF">QV01_00635</name>
</gene>
<proteinExistence type="predicted"/>
<dbReference type="OrthoDB" id="9790745at2"/>
<dbReference type="AlphaFoldDB" id="A0A1A7NX11"/>
<dbReference type="GO" id="GO:0032259">
    <property type="term" value="P:methylation"/>
    <property type="evidence" value="ECO:0007669"/>
    <property type="project" value="UniProtKB-KW"/>
</dbReference>
<reference evidence="1 2" key="1">
    <citation type="submission" date="2014-11" db="EMBL/GenBank/DDBJ databases">
        <title>Pan-genome of Gallibacterium spp.</title>
        <authorList>
            <person name="Kudirkiene E."/>
            <person name="Bojesen A.M."/>
        </authorList>
    </citation>
    <scope>NUCLEOTIDE SEQUENCE [LARGE SCALE GENOMIC DNA]</scope>
    <source>
        <strain evidence="1 2">F151</strain>
    </source>
</reference>
<keyword evidence="2" id="KW-1185">Reference proteome</keyword>
<dbReference type="EMBL" id="JTJM01000002">
    <property type="protein sequence ID" value="OBW94041.1"/>
    <property type="molecule type" value="Genomic_DNA"/>
</dbReference>
<dbReference type="GO" id="GO:0008168">
    <property type="term" value="F:methyltransferase activity"/>
    <property type="evidence" value="ECO:0007669"/>
    <property type="project" value="UniProtKB-KW"/>
</dbReference>
<evidence type="ECO:0000313" key="2">
    <source>
        <dbReference type="Proteomes" id="UP000243558"/>
    </source>
</evidence>
<dbReference type="Proteomes" id="UP000243558">
    <property type="component" value="Unassembled WGS sequence"/>
</dbReference>
<dbReference type="RefSeq" id="WP_065238537.1">
    <property type="nucleotide sequence ID" value="NZ_JTJM01000002.1"/>
</dbReference>
<sequence length="123" mass="14715">MYQLQIKRIYQPIEASDGFRILVDRLWPRGIKKEDAHINLWEKRITPTPALRKWFNHQPEKFAQFALQYQQELAQNPQSQDFLTICQQQLEQQNVTLLYAAKDPECNHALILSHWILSQLYHT</sequence>
<protein>
    <submittedName>
        <fullName evidence="1">Uroporphyrin-III C-methyltransferase</fullName>
    </submittedName>
</protein>
<dbReference type="Pfam" id="PF22752">
    <property type="entry name" value="DUF488-N3i"/>
    <property type="match status" value="1"/>
</dbReference>
<name>A0A1A7NX11_9PAST</name>
<dbReference type="PANTHER" id="PTHR36849">
    <property type="entry name" value="CYTOPLASMIC PROTEIN-RELATED"/>
    <property type="match status" value="1"/>
</dbReference>
<accession>A0A1A7NX11</accession>
<keyword evidence="1" id="KW-0489">Methyltransferase</keyword>
<organism evidence="1 2">
    <name type="scientific">Gallibacterium genomosp. 3</name>
    <dbReference type="NCBI Taxonomy" id="505345"/>
    <lineage>
        <taxon>Bacteria</taxon>
        <taxon>Pseudomonadati</taxon>
        <taxon>Pseudomonadota</taxon>
        <taxon>Gammaproteobacteria</taxon>
        <taxon>Pasteurellales</taxon>
        <taxon>Pasteurellaceae</taxon>
        <taxon>Gallibacterium</taxon>
    </lineage>
</organism>
<dbReference type="InterPro" id="IPR052552">
    <property type="entry name" value="YeaO-like"/>
</dbReference>
<comment type="caution">
    <text evidence="1">The sequence shown here is derived from an EMBL/GenBank/DDBJ whole genome shotgun (WGS) entry which is preliminary data.</text>
</comment>
<keyword evidence="1" id="KW-0808">Transferase</keyword>
<dbReference type="PANTHER" id="PTHR36849:SF1">
    <property type="entry name" value="CYTOPLASMIC PROTEIN"/>
    <property type="match status" value="1"/>
</dbReference>
<evidence type="ECO:0000313" key="1">
    <source>
        <dbReference type="EMBL" id="OBW94041.1"/>
    </source>
</evidence>
<dbReference type="PATRIC" id="fig|505345.7.peg.126"/>